<protein>
    <submittedName>
        <fullName evidence="1">Sigma-70 family RNA polymerase sigma factor</fullName>
    </submittedName>
</protein>
<dbReference type="EMBL" id="JXKG01000012">
    <property type="protein sequence ID" value="OJG14886.1"/>
    <property type="molecule type" value="Genomic_DNA"/>
</dbReference>
<reference evidence="1 2" key="1">
    <citation type="submission" date="2014-12" db="EMBL/GenBank/DDBJ databases">
        <title>Draft genome sequences of 29 type strains of Enterococci.</title>
        <authorList>
            <person name="Zhong Z."/>
            <person name="Sun Z."/>
            <person name="Liu W."/>
            <person name="Zhang W."/>
            <person name="Zhang H."/>
        </authorList>
    </citation>
    <scope>NUCLEOTIDE SEQUENCE [LARGE SCALE GENOMIC DNA]</scope>
    <source>
        <strain evidence="1 2">DSM 21207</strain>
    </source>
</reference>
<dbReference type="OrthoDB" id="2188596at2"/>
<sequence>MVKETKYRNNKVENQIISYFNRVIKNAAVNYYNQKINRKKKEFLTDSFDRIISENYTIDSEIPNTVINGIPLHIEDDFVFNLLINLEKKESLFLVYYYFLDLSIEEIAYLFEMKVSSVYGLKRRLLEKIRQKYSL</sequence>
<name>A0A1L8R583_9ENTE</name>
<dbReference type="SUPFAM" id="SSF88659">
    <property type="entry name" value="Sigma3 and sigma4 domains of RNA polymerase sigma factors"/>
    <property type="match status" value="1"/>
</dbReference>
<dbReference type="Gene3D" id="1.20.140.160">
    <property type="match status" value="1"/>
</dbReference>
<dbReference type="InterPro" id="IPR013324">
    <property type="entry name" value="RNA_pol_sigma_r3/r4-like"/>
</dbReference>
<organism evidence="1 2">
    <name type="scientific">Enterococcus canintestini</name>
    <dbReference type="NCBI Taxonomy" id="317010"/>
    <lineage>
        <taxon>Bacteria</taxon>
        <taxon>Bacillati</taxon>
        <taxon>Bacillota</taxon>
        <taxon>Bacilli</taxon>
        <taxon>Lactobacillales</taxon>
        <taxon>Enterococcaceae</taxon>
        <taxon>Enterococcus</taxon>
    </lineage>
</organism>
<evidence type="ECO:0000313" key="2">
    <source>
        <dbReference type="Proteomes" id="UP000182835"/>
    </source>
</evidence>
<accession>A0A1L8R583</accession>
<evidence type="ECO:0000313" key="1">
    <source>
        <dbReference type="EMBL" id="OJG14886.1"/>
    </source>
</evidence>
<dbReference type="RefSeq" id="WP_071865005.1">
    <property type="nucleotide sequence ID" value="NZ_JBHLVQ010000018.1"/>
</dbReference>
<comment type="caution">
    <text evidence="1">The sequence shown here is derived from an EMBL/GenBank/DDBJ whole genome shotgun (WGS) entry which is preliminary data.</text>
</comment>
<dbReference type="AlphaFoldDB" id="A0A1L8R583"/>
<dbReference type="STRING" id="317010.RU96_GL000461"/>
<gene>
    <name evidence="1" type="ORF">RU96_GL000461</name>
</gene>
<proteinExistence type="predicted"/>
<dbReference type="Proteomes" id="UP000182835">
    <property type="component" value="Unassembled WGS sequence"/>
</dbReference>